<keyword evidence="2 4" id="KW-0012">Acyltransferase</keyword>
<evidence type="ECO:0000256" key="1">
    <source>
        <dbReference type="ARBA" id="ARBA00022679"/>
    </source>
</evidence>
<dbReference type="RefSeq" id="WP_377464401.1">
    <property type="nucleotide sequence ID" value="NZ_JBHUOP010000001.1"/>
</dbReference>
<proteinExistence type="predicted"/>
<dbReference type="CDD" id="cd07989">
    <property type="entry name" value="LPLAT_AGPAT-like"/>
    <property type="match status" value="1"/>
</dbReference>
<comment type="caution">
    <text evidence="4">The sequence shown here is derived from an EMBL/GenBank/DDBJ whole genome shotgun (WGS) entry which is preliminary data.</text>
</comment>
<evidence type="ECO:0000313" key="5">
    <source>
        <dbReference type="Proteomes" id="UP001597391"/>
    </source>
</evidence>
<accession>A0ABW5XAC3</accession>
<dbReference type="SMART" id="SM00563">
    <property type="entry name" value="PlsC"/>
    <property type="match status" value="1"/>
</dbReference>
<protein>
    <submittedName>
        <fullName evidence="4">Lysophospholipid acyltransferase family protein</fullName>
    </submittedName>
</protein>
<gene>
    <name evidence="4" type="ORF">ACFSYH_00240</name>
</gene>
<dbReference type="InterPro" id="IPR002123">
    <property type="entry name" value="Plipid/glycerol_acylTrfase"/>
</dbReference>
<organism evidence="4 5">
    <name type="scientific">Populibacterium corticicola</name>
    <dbReference type="NCBI Taxonomy" id="1812826"/>
    <lineage>
        <taxon>Bacteria</taxon>
        <taxon>Bacillati</taxon>
        <taxon>Actinomycetota</taxon>
        <taxon>Actinomycetes</taxon>
        <taxon>Micrococcales</taxon>
        <taxon>Jonesiaceae</taxon>
        <taxon>Populibacterium</taxon>
    </lineage>
</organism>
<evidence type="ECO:0000259" key="3">
    <source>
        <dbReference type="SMART" id="SM00563"/>
    </source>
</evidence>
<evidence type="ECO:0000313" key="4">
    <source>
        <dbReference type="EMBL" id="MFD2839002.1"/>
    </source>
</evidence>
<sequence>MNNPAETPRALSATNPKTGKTGLYRVAGVIVRPVMRAVGNYRWTGLENLPYDRGFIVASNHASPIDPLTLAHYLFNADRPARFMAKESLFRVPVLGYFMRNLRMIPVFRGTSRAGESIQIADQLLKEGYCVGVYPEGTLTKDPDGWPMQGRTGVARLALATQAPVIPVGQWGQLGLWPRGKKFFTLFPRQTVSVHAGQPVDLSDLYDKEPDAAVLREATDRIMRAITDIVAEARGETPPAEFFNPRATKSE</sequence>
<dbReference type="GO" id="GO:0016746">
    <property type="term" value="F:acyltransferase activity"/>
    <property type="evidence" value="ECO:0007669"/>
    <property type="project" value="UniProtKB-KW"/>
</dbReference>
<dbReference type="EMBL" id="JBHUOP010000001">
    <property type="protein sequence ID" value="MFD2839002.1"/>
    <property type="molecule type" value="Genomic_DNA"/>
</dbReference>
<dbReference type="PANTHER" id="PTHR10434:SF55">
    <property type="entry name" value="POSSIBLE ACYLTRANSFERASE"/>
    <property type="match status" value="1"/>
</dbReference>
<keyword evidence="1" id="KW-0808">Transferase</keyword>
<dbReference type="PANTHER" id="PTHR10434">
    <property type="entry name" value="1-ACYL-SN-GLYCEROL-3-PHOSPHATE ACYLTRANSFERASE"/>
    <property type="match status" value="1"/>
</dbReference>
<reference evidence="5" key="1">
    <citation type="journal article" date="2019" name="Int. J. Syst. Evol. Microbiol.">
        <title>The Global Catalogue of Microorganisms (GCM) 10K type strain sequencing project: providing services to taxonomists for standard genome sequencing and annotation.</title>
        <authorList>
            <consortium name="The Broad Institute Genomics Platform"/>
            <consortium name="The Broad Institute Genome Sequencing Center for Infectious Disease"/>
            <person name="Wu L."/>
            <person name="Ma J."/>
        </authorList>
    </citation>
    <scope>NUCLEOTIDE SEQUENCE [LARGE SCALE GENOMIC DNA]</scope>
    <source>
        <strain evidence="5">KCTC 33576</strain>
    </source>
</reference>
<name>A0ABW5XAC3_9MICO</name>
<feature type="domain" description="Phospholipid/glycerol acyltransferase" evidence="3">
    <location>
        <begin position="55"/>
        <end position="173"/>
    </location>
</feature>
<dbReference type="Pfam" id="PF01553">
    <property type="entry name" value="Acyltransferase"/>
    <property type="match status" value="1"/>
</dbReference>
<dbReference type="Proteomes" id="UP001597391">
    <property type="component" value="Unassembled WGS sequence"/>
</dbReference>
<dbReference type="SUPFAM" id="SSF69593">
    <property type="entry name" value="Glycerol-3-phosphate (1)-acyltransferase"/>
    <property type="match status" value="1"/>
</dbReference>
<evidence type="ECO:0000256" key="2">
    <source>
        <dbReference type="ARBA" id="ARBA00023315"/>
    </source>
</evidence>
<keyword evidence="5" id="KW-1185">Reference proteome</keyword>